<dbReference type="Proteomes" id="UP000799757">
    <property type="component" value="Unassembled WGS sequence"/>
</dbReference>
<keyword evidence="1" id="KW-0472">Membrane</keyword>
<accession>A0A6A6XA06</accession>
<protein>
    <submittedName>
        <fullName evidence="2">Uncharacterized protein</fullName>
    </submittedName>
</protein>
<dbReference type="PANTHER" id="PTHR42069">
    <property type="entry name" value="HYPHAL ANASTAMOSIS-8 PROTEIN"/>
    <property type="match status" value="1"/>
</dbReference>
<feature type="non-terminal residue" evidence="2">
    <location>
        <position position="1"/>
    </location>
</feature>
<organism evidence="2 3">
    <name type="scientific">Melanomma pulvis-pyrius CBS 109.77</name>
    <dbReference type="NCBI Taxonomy" id="1314802"/>
    <lineage>
        <taxon>Eukaryota</taxon>
        <taxon>Fungi</taxon>
        <taxon>Dikarya</taxon>
        <taxon>Ascomycota</taxon>
        <taxon>Pezizomycotina</taxon>
        <taxon>Dothideomycetes</taxon>
        <taxon>Pleosporomycetidae</taxon>
        <taxon>Pleosporales</taxon>
        <taxon>Melanommataceae</taxon>
        <taxon>Melanomma</taxon>
    </lineage>
</organism>
<dbReference type="EMBL" id="MU001936">
    <property type="protein sequence ID" value="KAF2793236.1"/>
    <property type="molecule type" value="Genomic_DNA"/>
</dbReference>
<name>A0A6A6XA06_9PLEO</name>
<keyword evidence="1" id="KW-1133">Transmembrane helix</keyword>
<evidence type="ECO:0000313" key="2">
    <source>
        <dbReference type="EMBL" id="KAF2793236.1"/>
    </source>
</evidence>
<reference evidence="2" key="1">
    <citation type="journal article" date="2020" name="Stud. Mycol.">
        <title>101 Dothideomycetes genomes: a test case for predicting lifestyles and emergence of pathogens.</title>
        <authorList>
            <person name="Haridas S."/>
            <person name="Albert R."/>
            <person name="Binder M."/>
            <person name="Bloem J."/>
            <person name="Labutti K."/>
            <person name="Salamov A."/>
            <person name="Andreopoulos B."/>
            <person name="Baker S."/>
            <person name="Barry K."/>
            <person name="Bills G."/>
            <person name="Bluhm B."/>
            <person name="Cannon C."/>
            <person name="Castanera R."/>
            <person name="Culley D."/>
            <person name="Daum C."/>
            <person name="Ezra D."/>
            <person name="Gonzalez J."/>
            <person name="Henrissat B."/>
            <person name="Kuo A."/>
            <person name="Liang C."/>
            <person name="Lipzen A."/>
            <person name="Lutzoni F."/>
            <person name="Magnuson J."/>
            <person name="Mondo S."/>
            <person name="Nolan M."/>
            <person name="Ohm R."/>
            <person name="Pangilinan J."/>
            <person name="Park H.-J."/>
            <person name="Ramirez L."/>
            <person name="Alfaro M."/>
            <person name="Sun H."/>
            <person name="Tritt A."/>
            <person name="Yoshinaga Y."/>
            <person name="Zwiers L.-H."/>
            <person name="Turgeon B."/>
            <person name="Goodwin S."/>
            <person name="Spatafora J."/>
            <person name="Crous P."/>
            <person name="Grigoriev I."/>
        </authorList>
    </citation>
    <scope>NUCLEOTIDE SEQUENCE</scope>
    <source>
        <strain evidence="2">CBS 109.77</strain>
    </source>
</reference>
<evidence type="ECO:0000313" key="3">
    <source>
        <dbReference type="Proteomes" id="UP000799757"/>
    </source>
</evidence>
<sequence>PMTWPSHTNLAPKPILFSIAYANFFVSVVLICEPFTKSFRESSQDIYQIVSGSFEIIFWATALVAYDFFDKASKTSLIRYACTNGNIISNSNNPNFRTHMLMRYQGAVFCLAIGAASAEGLALATLAVSVVLSTKHKSSRRRTIWPAFPSIA</sequence>
<dbReference type="OrthoDB" id="3932548at2759"/>
<feature type="transmembrane region" description="Helical" evidence="1">
    <location>
        <begin position="106"/>
        <end position="132"/>
    </location>
</feature>
<evidence type="ECO:0000256" key="1">
    <source>
        <dbReference type="SAM" id="Phobius"/>
    </source>
</evidence>
<dbReference type="PANTHER" id="PTHR42069:SF1">
    <property type="entry name" value="MARVEL DOMAIN-CONTAINING PROTEIN"/>
    <property type="match status" value="1"/>
</dbReference>
<proteinExistence type="predicted"/>
<keyword evidence="3" id="KW-1185">Reference proteome</keyword>
<feature type="transmembrane region" description="Helical" evidence="1">
    <location>
        <begin position="47"/>
        <end position="69"/>
    </location>
</feature>
<gene>
    <name evidence="2" type="ORF">K505DRAFT_244821</name>
</gene>
<keyword evidence="1" id="KW-0812">Transmembrane</keyword>
<dbReference type="AlphaFoldDB" id="A0A6A6XA06"/>
<feature type="transmembrane region" description="Helical" evidence="1">
    <location>
        <begin position="15"/>
        <end position="35"/>
    </location>
</feature>